<feature type="compositionally biased region" description="Basic and acidic residues" evidence="5">
    <location>
        <begin position="248"/>
        <end position="273"/>
    </location>
</feature>
<dbReference type="GO" id="GO:0008270">
    <property type="term" value="F:zinc ion binding"/>
    <property type="evidence" value="ECO:0007669"/>
    <property type="project" value="UniProtKB-KW"/>
</dbReference>
<reference evidence="7" key="3">
    <citation type="submission" date="2021-05" db="UniProtKB">
        <authorList>
            <consortium name="EnsemblPlants"/>
        </authorList>
    </citation>
    <scope>IDENTIFICATION</scope>
    <source>
        <strain evidence="7">cv. B73</strain>
    </source>
</reference>
<dbReference type="OrthoDB" id="8062037at2759"/>
<dbReference type="InterPro" id="IPR051834">
    <property type="entry name" value="RING_finger_E3_ligase"/>
</dbReference>
<dbReference type="SMART" id="SM00184">
    <property type="entry name" value="RING"/>
    <property type="match status" value="1"/>
</dbReference>
<evidence type="ECO:0000256" key="5">
    <source>
        <dbReference type="SAM" id="MobiDB-lite"/>
    </source>
</evidence>
<dbReference type="InParanoid" id="A0A804QSC1"/>
<evidence type="ECO:0000256" key="1">
    <source>
        <dbReference type="ARBA" id="ARBA00022723"/>
    </source>
</evidence>
<dbReference type="EnsemblPlants" id="Zm00001eb360110_T001">
    <property type="protein sequence ID" value="Zm00001eb360110_P001"/>
    <property type="gene ID" value="Zm00001eb360110"/>
</dbReference>
<dbReference type="Pfam" id="PF13639">
    <property type="entry name" value="zf-RING_2"/>
    <property type="match status" value="1"/>
</dbReference>
<evidence type="ECO:0000313" key="7">
    <source>
        <dbReference type="EnsemblPlants" id="Zm00001eb360110_P001"/>
    </source>
</evidence>
<dbReference type="Gene3D" id="3.30.40.10">
    <property type="entry name" value="Zinc/RING finger domain, C3HC4 (zinc finger)"/>
    <property type="match status" value="1"/>
</dbReference>
<dbReference type="RefSeq" id="XP_035817304.1">
    <property type="nucleotide sequence ID" value="XM_035961411.1"/>
</dbReference>
<sequence length="676" mass="75519">MNLAFSQFLLMAFSSARKNRQVYSNQPMKPRCSEFAYSIPRCQLNSRSRLIRHPTRYEVMEYLKVEERATGPAAHELEGTDRRVLCSIPRRHQPPKPPAARPFSRSWWARSTLRLPRPPPLPLSFALLSFQTPRRCRAHRRAPAHPTASPRILLQQFVALLLPLPSSTGVRRLGSMRTRHLYFTSLGMEVQVLDLSSDSEGEVSAHSPDHKRPSQQPGVDPNRRVGDNGSSAVDSLFEEAGAARPPRHPSDALNKGKEKVVDVESVESPKHGGESLGAAGRVLGAGSDPWSALVSKCKAGDSGNNGTECWDSWGDWGDQLTNSAPVARLGSERTGFHETYELRGTPQLHSDSSAFSDQWKGILGASPADPVNSLWCSRDTSMKDSEDETLSQRSVSVREISSCDYFLTEDSSSSWLSKVKGLNFPLPDEHQLRTRQIENDEMFARRLQEQLNQQQPGSQHSEAVDKTIAWTLHEQDAEHARFAAREVQSSSSQRDRSMAHLYSYGRHSPVQSFASWASNHTPISMSSRGGLQRNSNCPQAEQRNMLISQLTRGCFREDMDLQTRLAVLDSLSEAFRNCEDTHSPDSDDDDYEDQIALGVDSQQRGASDDQINSLPLSVIEGEGRSDEPCNICLDCPAAGDSLRRLPCMHKFHKECIDRWLGMKIWCPVCKSNVFSQ</sequence>
<gene>
    <name evidence="7" type="primary">LOC100279197</name>
</gene>
<evidence type="ECO:0000256" key="4">
    <source>
        <dbReference type="PROSITE-ProRule" id="PRU00175"/>
    </source>
</evidence>
<keyword evidence="9" id="KW-1267">Proteomics identification</keyword>
<dbReference type="Proteomes" id="UP000007305">
    <property type="component" value="Chromosome 8"/>
</dbReference>
<evidence type="ECO:0000313" key="8">
    <source>
        <dbReference type="Proteomes" id="UP000007305"/>
    </source>
</evidence>
<name>A0A804QSC1_MAIZE</name>
<evidence type="ECO:0007829" key="9">
    <source>
        <dbReference type="PeptideAtlas" id="A0A804QSC1"/>
    </source>
</evidence>
<dbReference type="GO" id="GO:0061630">
    <property type="term" value="F:ubiquitin protein ligase activity"/>
    <property type="evidence" value="ECO:0000318"/>
    <property type="project" value="GO_Central"/>
</dbReference>
<dbReference type="PANTHER" id="PTHR45931:SF16">
    <property type="entry name" value="RING_U-BOX SUPERFAMILY PROTEIN"/>
    <property type="match status" value="1"/>
</dbReference>
<keyword evidence="1" id="KW-0479">Metal-binding</keyword>
<reference evidence="7" key="2">
    <citation type="submission" date="2019-07" db="EMBL/GenBank/DDBJ databases">
        <authorList>
            <person name="Seetharam A."/>
            <person name="Woodhouse M."/>
            <person name="Cannon E."/>
        </authorList>
    </citation>
    <scope>NUCLEOTIDE SEQUENCE [LARGE SCALE GENOMIC DNA]</scope>
    <source>
        <strain evidence="7">cv. B73</strain>
    </source>
</reference>
<evidence type="ECO:0000256" key="3">
    <source>
        <dbReference type="ARBA" id="ARBA00022833"/>
    </source>
</evidence>
<dbReference type="GeneID" id="100279197"/>
<feature type="region of interest" description="Disordered" evidence="5">
    <location>
        <begin position="197"/>
        <end position="275"/>
    </location>
</feature>
<protein>
    <recommendedName>
        <fullName evidence="6">RING-type domain-containing protein</fullName>
    </recommendedName>
</protein>
<dbReference type="SUPFAM" id="SSF57850">
    <property type="entry name" value="RING/U-box"/>
    <property type="match status" value="1"/>
</dbReference>
<keyword evidence="8" id="KW-1185">Reference proteome</keyword>
<dbReference type="AlphaFoldDB" id="A0A804QSC1"/>
<dbReference type="InterPro" id="IPR013083">
    <property type="entry name" value="Znf_RING/FYVE/PHD"/>
</dbReference>
<dbReference type="PROSITE" id="PS50089">
    <property type="entry name" value="ZF_RING_2"/>
    <property type="match status" value="1"/>
</dbReference>
<evidence type="ECO:0000256" key="2">
    <source>
        <dbReference type="ARBA" id="ARBA00022771"/>
    </source>
</evidence>
<keyword evidence="2 4" id="KW-0863">Zinc-finger</keyword>
<accession>A0A804QSC1</accession>
<reference evidence="8" key="1">
    <citation type="journal article" date="2009" name="Science">
        <title>The B73 maize genome: complexity, diversity, and dynamics.</title>
        <authorList>
            <person name="Schnable P.S."/>
            <person name="Ware D."/>
            <person name="Fulton R.S."/>
            <person name="Stein J.C."/>
            <person name="Wei F."/>
            <person name="Pasternak S."/>
            <person name="Liang C."/>
            <person name="Zhang J."/>
            <person name="Fulton L."/>
            <person name="Graves T.A."/>
            <person name="Minx P."/>
            <person name="Reily A.D."/>
            <person name="Courtney L."/>
            <person name="Kruchowski S.S."/>
            <person name="Tomlinson C."/>
            <person name="Strong C."/>
            <person name="Delehaunty K."/>
            <person name="Fronick C."/>
            <person name="Courtney B."/>
            <person name="Rock S.M."/>
            <person name="Belter E."/>
            <person name="Du F."/>
            <person name="Kim K."/>
            <person name="Abbott R.M."/>
            <person name="Cotton M."/>
            <person name="Levy A."/>
            <person name="Marchetto P."/>
            <person name="Ochoa K."/>
            <person name="Jackson S.M."/>
            <person name="Gillam B."/>
            <person name="Chen W."/>
            <person name="Yan L."/>
            <person name="Higginbotham J."/>
            <person name="Cardenas M."/>
            <person name="Waligorski J."/>
            <person name="Applebaum E."/>
            <person name="Phelps L."/>
            <person name="Falcone J."/>
            <person name="Kanchi K."/>
            <person name="Thane T."/>
            <person name="Scimone A."/>
            <person name="Thane N."/>
            <person name="Henke J."/>
            <person name="Wang T."/>
            <person name="Ruppert J."/>
            <person name="Shah N."/>
            <person name="Rotter K."/>
            <person name="Hodges J."/>
            <person name="Ingenthron E."/>
            <person name="Cordes M."/>
            <person name="Kohlberg S."/>
            <person name="Sgro J."/>
            <person name="Delgado B."/>
            <person name="Mead K."/>
            <person name="Chinwalla A."/>
            <person name="Leonard S."/>
            <person name="Crouse K."/>
            <person name="Collura K."/>
            <person name="Kudrna D."/>
            <person name="Currie J."/>
            <person name="He R."/>
            <person name="Angelova A."/>
            <person name="Rajasekar S."/>
            <person name="Mueller T."/>
            <person name="Lomeli R."/>
            <person name="Scara G."/>
            <person name="Ko A."/>
            <person name="Delaney K."/>
            <person name="Wissotski M."/>
            <person name="Lopez G."/>
            <person name="Campos D."/>
            <person name="Braidotti M."/>
            <person name="Ashley E."/>
            <person name="Golser W."/>
            <person name="Kim H."/>
            <person name="Lee S."/>
            <person name="Lin J."/>
            <person name="Dujmic Z."/>
            <person name="Kim W."/>
            <person name="Talag J."/>
            <person name="Zuccolo A."/>
            <person name="Fan C."/>
            <person name="Sebastian A."/>
            <person name="Kramer M."/>
            <person name="Spiegel L."/>
            <person name="Nascimento L."/>
            <person name="Zutavern T."/>
            <person name="Miller B."/>
            <person name="Ambroise C."/>
            <person name="Muller S."/>
            <person name="Spooner W."/>
            <person name="Narechania A."/>
            <person name="Ren L."/>
            <person name="Wei S."/>
            <person name="Kumari S."/>
            <person name="Faga B."/>
            <person name="Levy M.J."/>
            <person name="McMahan L."/>
            <person name="Van Buren P."/>
            <person name="Vaughn M.W."/>
            <person name="Ying K."/>
            <person name="Yeh C.-T."/>
            <person name="Emrich S.J."/>
            <person name="Jia Y."/>
            <person name="Kalyanaraman A."/>
            <person name="Hsia A.-P."/>
            <person name="Barbazuk W.B."/>
            <person name="Baucom R.S."/>
            <person name="Brutnell T.P."/>
            <person name="Carpita N.C."/>
            <person name="Chaparro C."/>
            <person name="Chia J.-M."/>
            <person name="Deragon J.-M."/>
            <person name="Estill J.C."/>
            <person name="Fu Y."/>
            <person name="Jeddeloh J.A."/>
            <person name="Han Y."/>
            <person name="Lee H."/>
            <person name="Li P."/>
            <person name="Lisch D.R."/>
            <person name="Liu S."/>
            <person name="Liu Z."/>
            <person name="Nagel D.H."/>
            <person name="McCann M.C."/>
            <person name="SanMiguel P."/>
            <person name="Myers A.M."/>
            <person name="Nettleton D."/>
            <person name="Nguyen J."/>
            <person name="Penning B.W."/>
            <person name="Ponnala L."/>
            <person name="Schneider K.L."/>
            <person name="Schwartz D.C."/>
            <person name="Sharma A."/>
            <person name="Soderlund C."/>
            <person name="Springer N.M."/>
            <person name="Sun Q."/>
            <person name="Wang H."/>
            <person name="Waterman M."/>
            <person name="Westerman R."/>
            <person name="Wolfgruber T.K."/>
            <person name="Yang L."/>
            <person name="Yu Y."/>
            <person name="Zhang L."/>
            <person name="Zhou S."/>
            <person name="Zhu Q."/>
            <person name="Bennetzen J.L."/>
            <person name="Dawe R.K."/>
            <person name="Jiang J."/>
            <person name="Jiang N."/>
            <person name="Presting G.G."/>
            <person name="Wessler S.R."/>
            <person name="Aluru S."/>
            <person name="Martienssen R.A."/>
            <person name="Clifton S.W."/>
            <person name="McCombie W.R."/>
            <person name="Wing R.A."/>
            <person name="Wilson R.K."/>
        </authorList>
    </citation>
    <scope>NUCLEOTIDE SEQUENCE [LARGE SCALE GENOMIC DNA]</scope>
    <source>
        <strain evidence="8">cv. B73</strain>
    </source>
</reference>
<dbReference type="Gramene" id="Zm00001eb360110_T001">
    <property type="protein sequence ID" value="Zm00001eb360110_P001"/>
    <property type="gene ID" value="Zm00001eb360110"/>
</dbReference>
<dbReference type="PANTHER" id="PTHR45931">
    <property type="entry name" value="SI:CH211-59O9.10"/>
    <property type="match status" value="1"/>
</dbReference>
<organism evidence="7 8">
    <name type="scientific">Zea mays</name>
    <name type="common">Maize</name>
    <dbReference type="NCBI Taxonomy" id="4577"/>
    <lineage>
        <taxon>Eukaryota</taxon>
        <taxon>Viridiplantae</taxon>
        <taxon>Streptophyta</taxon>
        <taxon>Embryophyta</taxon>
        <taxon>Tracheophyta</taxon>
        <taxon>Spermatophyta</taxon>
        <taxon>Magnoliopsida</taxon>
        <taxon>Liliopsida</taxon>
        <taxon>Poales</taxon>
        <taxon>Poaceae</taxon>
        <taxon>PACMAD clade</taxon>
        <taxon>Panicoideae</taxon>
        <taxon>Andropogonodae</taxon>
        <taxon>Andropogoneae</taxon>
        <taxon>Tripsacinae</taxon>
        <taxon>Zea</taxon>
    </lineage>
</organism>
<dbReference type="FunFam" id="3.30.40.10:FF:000594">
    <property type="entry name" value="RING/U-box superfamily protein"/>
    <property type="match status" value="1"/>
</dbReference>
<dbReference type="InterPro" id="IPR001841">
    <property type="entry name" value="Znf_RING"/>
</dbReference>
<evidence type="ECO:0000259" key="6">
    <source>
        <dbReference type="PROSITE" id="PS50089"/>
    </source>
</evidence>
<feature type="domain" description="RING-type" evidence="6">
    <location>
        <begin position="629"/>
        <end position="670"/>
    </location>
</feature>
<keyword evidence="3" id="KW-0862">Zinc</keyword>
<proteinExistence type="evidence at protein level"/>